<organism evidence="1 2">
    <name type="scientific">Brachionus plicatilis</name>
    <name type="common">Marine rotifer</name>
    <name type="synonym">Brachionus muelleri</name>
    <dbReference type="NCBI Taxonomy" id="10195"/>
    <lineage>
        <taxon>Eukaryota</taxon>
        <taxon>Metazoa</taxon>
        <taxon>Spiralia</taxon>
        <taxon>Gnathifera</taxon>
        <taxon>Rotifera</taxon>
        <taxon>Eurotatoria</taxon>
        <taxon>Monogononta</taxon>
        <taxon>Pseudotrocha</taxon>
        <taxon>Ploima</taxon>
        <taxon>Brachionidae</taxon>
        <taxon>Brachionus</taxon>
    </lineage>
</organism>
<comment type="caution">
    <text evidence="1">The sequence shown here is derived from an EMBL/GenBank/DDBJ whole genome shotgun (WGS) entry which is preliminary data.</text>
</comment>
<dbReference type="AlphaFoldDB" id="A0A3M7RAV9"/>
<sequence>MVPELNFIIGALTIYRFRGLTRLCLNPTEVFSKDICISTTPHIFSLLLLENRDIWNFILLIFVDKKTKKKSCRLKKDSGCARFSPVYTTLLTFSGLQQSHPSYQILFDYTTFSTFQFVSKNLIRFHH</sequence>
<evidence type="ECO:0000313" key="1">
    <source>
        <dbReference type="EMBL" id="RNA20742.1"/>
    </source>
</evidence>
<proteinExistence type="predicted"/>
<name>A0A3M7RAV9_BRAPC</name>
<dbReference type="EMBL" id="REGN01003794">
    <property type="protein sequence ID" value="RNA20742.1"/>
    <property type="molecule type" value="Genomic_DNA"/>
</dbReference>
<evidence type="ECO:0000313" key="2">
    <source>
        <dbReference type="Proteomes" id="UP000276133"/>
    </source>
</evidence>
<dbReference type="Proteomes" id="UP000276133">
    <property type="component" value="Unassembled WGS sequence"/>
</dbReference>
<reference evidence="1 2" key="1">
    <citation type="journal article" date="2018" name="Sci. Rep.">
        <title>Genomic signatures of local adaptation to the degree of environmental predictability in rotifers.</title>
        <authorList>
            <person name="Franch-Gras L."/>
            <person name="Hahn C."/>
            <person name="Garcia-Roger E.M."/>
            <person name="Carmona M.J."/>
            <person name="Serra M."/>
            <person name="Gomez A."/>
        </authorList>
    </citation>
    <scope>NUCLEOTIDE SEQUENCE [LARGE SCALE GENOMIC DNA]</scope>
    <source>
        <strain evidence="1">HYR1</strain>
    </source>
</reference>
<accession>A0A3M7RAV9</accession>
<gene>
    <name evidence="1" type="ORF">BpHYR1_027281</name>
</gene>
<keyword evidence="2" id="KW-1185">Reference proteome</keyword>
<protein>
    <submittedName>
        <fullName evidence="1">Uncharacterized protein</fullName>
    </submittedName>
</protein>